<feature type="region of interest" description="Disordered" evidence="1">
    <location>
        <begin position="45"/>
        <end position="84"/>
    </location>
</feature>
<name>A0A3A4A654_9ACTN</name>
<dbReference type="RefSeq" id="WP_119931548.1">
    <property type="nucleotide sequence ID" value="NZ_QZEY01000027.1"/>
</dbReference>
<dbReference type="AlphaFoldDB" id="A0A3A4A654"/>
<evidence type="ECO:0000256" key="1">
    <source>
        <dbReference type="SAM" id="MobiDB-lite"/>
    </source>
</evidence>
<gene>
    <name evidence="2" type="ORF">D5H75_38390</name>
</gene>
<accession>A0A3A4A654</accession>
<proteinExistence type="predicted"/>
<comment type="caution">
    <text evidence="2">The sequence shown here is derived from an EMBL/GenBank/DDBJ whole genome shotgun (WGS) entry which is preliminary data.</text>
</comment>
<evidence type="ECO:0000313" key="3">
    <source>
        <dbReference type="Proteomes" id="UP000265768"/>
    </source>
</evidence>
<sequence>MDDTHSDDPQGHWERLLRTLYTRLRAHLPPETAWTIAYHFRQDLSDRGWTPPRSPLPTWKELQLNRRGPLPIPPRPPDEDDPQQ</sequence>
<dbReference type="Proteomes" id="UP000265768">
    <property type="component" value="Unassembled WGS sequence"/>
</dbReference>
<evidence type="ECO:0000313" key="2">
    <source>
        <dbReference type="EMBL" id="RJL21087.1"/>
    </source>
</evidence>
<dbReference type="EMBL" id="QZEY01000027">
    <property type="protein sequence ID" value="RJL21087.1"/>
    <property type="molecule type" value="Genomic_DNA"/>
</dbReference>
<reference evidence="2 3" key="1">
    <citation type="submission" date="2018-09" db="EMBL/GenBank/DDBJ databases">
        <title>YIM 75507 draft genome.</title>
        <authorList>
            <person name="Tang S."/>
            <person name="Feng Y."/>
        </authorList>
    </citation>
    <scope>NUCLEOTIDE SEQUENCE [LARGE SCALE GENOMIC DNA]</scope>
    <source>
        <strain evidence="2 3">YIM 75507</strain>
    </source>
</reference>
<organism evidence="2 3">
    <name type="scientific">Bailinhaonella thermotolerans</name>
    <dbReference type="NCBI Taxonomy" id="1070861"/>
    <lineage>
        <taxon>Bacteria</taxon>
        <taxon>Bacillati</taxon>
        <taxon>Actinomycetota</taxon>
        <taxon>Actinomycetes</taxon>
        <taxon>Streptosporangiales</taxon>
        <taxon>Streptosporangiaceae</taxon>
        <taxon>Bailinhaonella</taxon>
    </lineage>
</organism>
<protein>
    <submittedName>
        <fullName evidence="2">Uncharacterized protein</fullName>
    </submittedName>
</protein>
<keyword evidence="3" id="KW-1185">Reference proteome</keyword>